<evidence type="ECO:0000256" key="12">
    <source>
        <dbReference type="RuleBase" id="RU003357"/>
    </source>
</evidence>
<dbReference type="InterPro" id="IPR012910">
    <property type="entry name" value="Plug_dom"/>
</dbReference>
<evidence type="ECO:0000313" key="17">
    <source>
        <dbReference type="Proteomes" id="UP000505355"/>
    </source>
</evidence>
<evidence type="ECO:0000256" key="13">
    <source>
        <dbReference type="SAM" id="SignalP"/>
    </source>
</evidence>
<dbReference type="AlphaFoldDB" id="A0A7D4TY84"/>
<dbReference type="InterPro" id="IPR039426">
    <property type="entry name" value="TonB-dep_rcpt-like"/>
</dbReference>
<evidence type="ECO:0000256" key="5">
    <source>
        <dbReference type="ARBA" id="ARBA00022692"/>
    </source>
</evidence>
<dbReference type="InterPro" id="IPR036942">
    <property type="entry name" value="Beta-barrel_TonB_sf"/>
</dbReference>
<dbReference type="InterPro" id="IPR037066">
    <property type="entry name" value="Plug_dom_sf"/>
</dbReference>
<dbReference type="GO" id="GO:0006826">
    <property type="term" value="P:iron ion transport"/>
    <property type="evidence" value="ECO:0007669"/>
    <property type="project" value="UniProtKB-KW"/>
</dbReference>
<feature type="domain" description="TonB-dependent receptor plug" evidence="15">
    <location>
        <begin position="113"/>
        <end position="220"/>
    </location>
</feature>
<evidence type="ECO:0000256" key="3">
    <source>
        <dbReference type="ARBA" id="ARBA00022452"/>
    </source>
</evidence>
<keyword evidence="16" id="KW-0675">Receptor</keyword>
<protein>
    <submittedName>
        <fullName evidence="16">TonB-dependent receptor</fullName>
    </submittedName>
</protein>
<keyword evidence="8 12" id="KW-0798">TonB box</keyword>
<keyword evidence="7" id="KW-0406">Ion transport</keyword>
<dbReference type="Pfam" id="PF00593">
    <property type="entry name" value="TonB_dep_Rec_b-barrel"/>
    <property type="match status" value="1"/>
</dbReference>
<feature type="domain" description="TonB-dependent receptor-like beta-barrel" evidence="14">
    <location>
        <begin position="448"/>
        <end position="735"/>
    </location>
</feature>
<keyword evidence="2 11" id="KW-0813">Transport</keyword>
<comment type="similarity">
    <text evidence="11 12">Belongs to the TonB-dependent receptor family.</text>
</comment>
<feature type="signal peptide" evidence="13">
    <location>
        <begin position="1"/>
        <end position="20"/>
    </location>
</feature>
<dbReference type="PANTHER" id="PTHR32552:SF81">
    <property type="entry name" value="TONB-DEPENDENT OUTER MEMBRANE RECEPTOR"/>
    <property type="match status" value="1"/>
</dbReference>
<evidence type="ECO:0000256" key="9">
    <source>
        <dbReference type="ARBA" id="ARBA00023136"/>
    </source>
</evidence>
<reference evidence="16 17" key="1">
    <citation type="submission" date="2020-05" db="EMBL/GenBank/DDBJ databases">
        <title>Mucilaginibacter mali sp. nov.</title>
        <authorList>
            <person name="Kim H.S."/>
            <person name="Lee K.C."/>
            <person name="Suh M.K."/>
            <person name="Kim J.-S."/>
            <person name="Han K.-I."/>
            <person name="Eom M.K."/>
            <person name="Shin Y.K."/>
            <person name="Lee J.-S."/>
        </authorList>
    </citation>
    <scope>NUCLEOTIDE SEQUENCE [LARGE SCALE GENOMIC DNA]</scope>
    <source>
        <strain evidence="16 17">G2-14</strain>
    </source>
</reference>
<keyword evidence="3 11" id="KW-1134">Transmembrane beta strand</keyword>
<evidence type="ECO:0000256" key="4">
    <source>
        <dbReference type="ARBA" id="ARBA00022496"/>
    </source>
</evidence>
<comment type="subcellular location">
    <subcellularLocation>
        <location evidence="1 11">Cell outer membrane</location>
        <topology evidence="1 11">Multi-pass membrane protein</topology>
    </subcellularLocation>
</comment>
<dbReference type="Gene3D" id="2.170.130.10">
    <property type="entry name" value="TonB-dependent receptor, plug domain"/>
    <property type="match status" value="1"/>
</dbReference>
<gene>
    <name evidence="16" type="ORF">HQ865_25770</name>
</gene>
<keyword evidence="5 11" id="KW-0812">Transmembrane</keyword>
<dbReference type="PANTHER" id="PTHR32552">
    <property type="entry name" value="FERRICHROME IRON RECEPTOR-RELATED"/>
    <property type="match status" value="1"/>
</dbReference>
<organism evidence="16 17">
    <name type="scientific">Mucilaginibacter mali</name>
    <dbReference type="NCBI Taxonomy" id="2740462"/>
    <lineage>
        <taxon>Bacteria</taxon>
        <taxon>Pseudomonadati</taxon>
        <taxon>Bacteroidota</taxon>
        <taxon>Sphingobacteriia</taxon>
        <taxon>Sphingobacteriales</taxon>
        <taxon>Sphingobacteriaceae</taxon>
        <taxon>Mucilaginibacter</taxon>
    </lineage>
</organism>
<sequence>MKKLFYICNLLILISGQLMAAKALTIRGKIYDAVTREPIPAATLSDSLGRAVASSPDGSFSIMTAAKRLKVTSIGYQTRWVEISSEMLTIAMQPATSQLAQVVVSANRTAEKRSEAPIAIASISKQAIEDTKAQRMDLLLNKISGVNMVNLGNEQHEMSIRQPMNTNNLFLYLEDGIPIRTSAVFNHNALLEMNLAAAKKIELIKGPSSALYGAEAIGGVVNLITQAPPAITSGMISAQVNNQGYQRTDAQFGSTSGKTGYIISGYYAHQANGPIAYSDFHKTAVTGRMDYKIDANTLWTNSVSYINYFSDMYGSLDSTHFARKNYAAQAFFTYRKVTALRARSTISHNWSESGSTNATFLYRDNSVIQNPSYSIATYRTAGKSTNPVSPDTATGNINNNSFRSYGIYLQHVQKFKWLESKLIIGTSAELDPQSFYQQFIWVNKKMQNGVVNYPSYSGPSPDSVMANYRTVISNFGSYADYDFTVAPGLRISAALRYDAFQYAFVNALPGSKVTGGPSTITNYGKLAPKIGFTYNDHGTGFYGTYSEGYVPPQITQVFGKTTNNAYLLPQTFKNYELGGWISLLENKLYLDYSAYLMNGSNEIINVRLPDNTAQPQNAGATRHKGIEYGISYRPSAEWYLRLSGSNALHTFVDYVASGVDYNGMEMAGAPHFTGNAEVQYKPAFLKGFRIGLEEQQVGRYYMDNLQQLPYAGFKVTNLRVGYEWGQAEIWVNALNVFNSYYATLASATISNKVASYSYNLGDPRAFTLGLGWHFGKK</sequence>
<dbReference type="KEGG" id="mmab:HQ865_25770"/>
<evidence type="ECO:0000259" key="15">
    <source>
        <dbReference type="Pfam" id="PF07715"/>
    </source>
</evidence>
<keyword evidence="9 11" id="KW-0472">Membrane</keyword>
<keyword evidence="4" id="KW-0410">Iron transport</keyword>
<keyword evidence="13" id="KW-0732">Signal</keyword>
<evidence type="ECO:0000256" key="7">
    <source>
        <dbReference type="ARBA" id="ARBA00023065"/>
    </source>
</evidence>
<evidence type="ECO:0000313" key="16">
    <source>
        <dbReference type="EMBL" id="QKJ33015.1"/>
    </source>
</evidence>
<proteinExistence type="inferred from homology"/>
<dbReference type="Proteomes" id="UP000505355">
    <property type="component" value="Chromosome"/>
</dbReference>
<dbReference type="EMBL" id="CP054139">
    <property type="protein sequence ID" value="QKJ33015.1"/>
    <property type="molecule type" value="Genomic_DNA"/>
</dbReference>
<dbReference type="SUPFAM" id="SSF56935">
    <property type="entry name" value="Porins"/>
    <property type="match status" value="1"/>
</dbReference>
<feature type="chain" id="PRO_5028797440" evidence="13">
    <location>
        <begin position="21"/>
        <end position="777"/>
    </location>
</feature>
<dbReference type="Gene3D" id="2.40.170.20">
    <property type="entry name" value="TonB-dependent receptor, beta-barrel domain"/>
    <property type="match status" value="1"/>
</dbReference>
<dbReference type="GO" id="GO:0009279">
    <property type="term" value="C:cell outer membrane"/>
    <property type="evidence" value="ECO:0007669"/>
    <property type="project" value="UniProtKB-SubCell"/>
</dbReference>
<keyword evidence="6" id="KW-0408">Iron</keyword>
<dbReference type="RefSeq" id="WP_173417660.1">
    <property type="nucleotide sequence ID" value="NZ_CP054139.1"/>
</dbReference>
<dbReference type="PROSITE" id="PS52016">
    <property type="entry name" value="TONB_DEPENDENT_REC_3"/>
    <property type="match status" value="1"/>
</dbReference>
<evidence type="ECO:0000256" key="10">
    <source>
        <dbReference type="ARBA" id="ARBA00023237"/>
    </source>
</evidence>
<accession>A0A7D4TY84</accession>
<evidence type="ECO:0000256" key="6">
    <source>
        <dbReference type="ARBA" id="ARBA00023004"/>
    </source>
</evidence>
<name>A0A7D4TY84_9SPHI</name>
<evidence type="ECO:0000259" key="14">
    <source>
        <dbReference type="Pfam" id="PF00593"/>
    </source>
</evidence>
<evidence type="ECO:0000256" key="8">
    <source>
        <dbReference type="ARBA" id="ARBA00023077"/>
    </source>
</evidence>
<evidence type="ECO:0000256" key="2">
    <source>
        <dbReference type="ARBA" id="ARBA00022448"/>
    </source>
</evidence>
<evidence type="ECO:0000256" key="11">
    <source>
        <dbReference type="PROSITE-ProRule" id="PRU01360"/>
    </source>
</evidence>
<evidence type="ECO:0000256" key="1">
    <source>
        <dbReference type="ARBA" id="ARBA00004571"/>
    </source>
</evidence>
<dbReference type="Pfam" id="PF07715">
    <property type="entry name" value="Plug"/>
    <property type="match status" value="1"/>
</dbReference>
<keyword evidence="17" id="KW-1185">Reference proteome</keyword>
<dbReference type="InterPro" id="IPR000531">
    <property type="entry name" value="Beta-barrel_TonB"/>
</dbReference>
<keyword evidence="10 11" id="KW-0998">Cell outer membrane</keyword>